<dbReference type="CDD" id="cd00707">
    <property type="entry name" value="Pancreat_lipase_like"/>
    <property type="match status" value="2"/>
</dbReference>
<comment type="similarity">
    <text evidence="2 4">Belongs to the AB hydrolase superfamily. Lipase family.</text>
</comment>
<evidence type="ECO:0000256" key="3">
    <source>
        <dbReference type="ARBA" id="ARBA00022525"/>
    </source>
</evidence>
<evidence type="ECO:0000313" key="9">
    <source>
        <dbReference type="Proteomes" id="UP000494106"/>
    </source>
</evidence>
<proteinExistence type="inferred from homology"/>
<dbReference type="OrthoDB" id="199913at2759"/>
<dbReference type="GO" id="GO:0016042">
    <property type="term" value="P:lipid catabolic process"/>
    <property type="evidence" value="ECO:0007669"/>
    <property type="project" value="TreeGrafter"/>
</dbReference>
<dbReference type="InterPro" id="IPR033906">
    <property type="entry name" value="Lipase_N"/>
</dbReference>
<keyword evidence="6" id="KW-0732">Signal</keyword>
<evidence type="ECO:0000256" key="2">
    <source>
        <dbReference type="ARBA" id="ARBA00010701"/>
    </source>
</evidence>
<dbReference type="InterPro" id="IPR013818">
    <property type="entry name" value="Lipase"/>
</dbReference>
<comment type="caution">
    <text evidence="8">The sequence shown here is derived from an EMBL/GenBank/DDBJ whole genome shotgun (WGS) entry which is preliminary data.</text>
</comment>
<feature type="signal peptide" evidence="6">
    <location>
        <begin position="1"/>
        <end position="18"/>
    </location>
</feature>
<keyword evidence="9" id="KW-1185">Reference proteome</keyword>
<dbReference type="AlphaFoldDB" id="A0A8S0ZY11"/>
<organism evidence="8 9">
    <name type="scientific">Arctia plantaginis</name>
    <name type="common">Wood tiger moth</name>
    <name type="synonym">Phalaena plantaginis</name>
    <dbReference type="NCBI Taxonomy" id="874455"/>
    <lineage>
        <taxon>Eukaryota</taxon>
        <taxon>Metazoa</taxon>
        <taxon>Ecdysozoa</taxon>
        <taxon>Arthropoda</taxon>
        <taxon>Hexapoda</taxon>
        <taxon>Insecta</taxon>
        <taxon>Pterygota</taxon>
        <taxon>Neoptera</taxon>
        <taxon>Endopterygota</taxon>
        <taxon>Lepidoptera</taxon>
        <taxon>Glossata</taxon>
        <taxon>Ditrysia</taxon>
        <taxon>Noctuoidea</taxon>
        <taxon>Erebidae</taxon>
        <taxon>Arctiinae</taxon>
        <taxon>Arctia</taxon>
    </lineage>
</organism>
<dbReference type="SUPFAM" id="SSF53474">
    <property type="entry name" value="alpha/beta-Hydrolases"/>
    <property type="match status" value="2"/>
</dbReference>
<accession>A0A8S0ZY11</accession>
<dbReference type="InterPro" id="IPR029058">
    <property type="entry name" value="AB_hydrolase_fold"/>
</dbReference>
<evidence type="ECO:0000256" key="6">
    <source>
        <dbReference type="SAM" id="SignalP"/>
    </source>
</evidence>
<dbReference type="PRINTS" id="PR00821">
    <property type="entry name" value="TAGLIPASE"/>
</dbReference>
<dbReference type="Pfam" id="PF00151">
    <property type="entry name" value="Lipase"/>
    <property type="match status" value="2"/>
</dbReference>
<feature type="region of interest" description="Disordered" evidence="5">
    <location>
        <begin position="251"/>
        <end position="281"/>
    </location>
</feature>
<gene>
    <name evidence="8" type="ORF">APLA_LOCUS8000</name>
</gene>
<evidence type="ECO:0000256" key="5">
    <source>
        <dbReference type="SAM" id="MobiDB-lite"/>
    </source>
</evidence>
<evidence type="ECO:0000259" key="7">
    <source>
        <dbReference type="Pfam" id="PF00151"/>
    </source>
</evidence>
<feature type="domain" description="Lipase" evidence="7">
    <location>
        <begin position="453"/>
        <end position="662"/>
    </location>
</feature>
<name>A0A8S0ZY11_ARCPL</name>
<keyword evidence="3" id="KW-0964">Secreted</keyword>
<comment type="subcellular location">
    <subcellularLocation>
        <location evidence="1">Secreted</location>
    </subcellularLocation>
</comment>
<dbReference type="GO" id="GO:0005615">
    <property type="term" value="C:extracellular space"/>
    <property type="evidence" value="ECO:0007669"/>
    <property type="project" value="TreeGrafter"/>
</dbReference>
<dbReference type="PANTHER" id="PTHR11610:SF173">
    <property type="entry name" value="LIPASE DOMAIN-CONTAINING PROTEIN-RELATED"/>
    <property type="match status" value="1"/>
</dbReference>
<dbReference type="Proteomes" id="UP000494106">
    <property type="component" value="Unassembled WGS sequence"/>
</dbReference>
<reference evidence="8 9" key="1">
    <citation type="submission" date="2020-04" db="EMBL/GenBank/DDBJ databases">
        <authorList>
            <person name="Wallbank WR R."/>
            <person name="Pardo Diaz C."/>
            <person name="Kozak K."/>
            <person name="Martin S."/>
            <person name="Jiggins C."/>
            <person name="Moest M."/>
            <person name="Warren A I."/>
            <person name="Byers J.R.P. K."/>
            <person name="Montejo-Kovacevich G."/>
            <person name="Yen C E."/>
        </authorList>
    </citation>
    <scope>NUCLEOTIDE SEQUENCE [LARGE SCALE GENOMIC DNA]</scope>
</reference>
<evidence type="ECO:0000256" key="1">
    <source>
        <dbReference type="ARBA" id="ARBA00004613"/>
    </source>
</evidence>
<dbReference type="GO" id="GO:0016298">
    <property type="term" value="F:lipase activity"/>
    <property type="evidence" value="ECO:0007669"/>
    <property type="project" value="InterPro"/>
</dbReference>
<dbReference type="Gene3D" id="3.40.50.1820">
    <property type="entry name" value="alpha/beta hydrolase"/>
    <property type="match status" value="2"/>
</dbReference>
<feature type="region of interest" description="Disordered" evidence="5">
    <location>
        <begin position="198"/>
        <end position="217"/>
    </location>
</feature>
<evidence type="ECO:0000256" key="4">
    <source>
        <dbReference type="RuleBase" id="RU004262"/>
    </source>
</evidence>
<evidence type="ECO:0000313" key="8">
    <source>
        <dbReference type="EMBL" id="CAB3239797.1"/>
    </source>
</evidence>
<sequence>MKLLVVLAAVTALSAGSAIPVVPGDNSHYVEGESRYIWMPDGEGIPHLVDLHEPAREDFIQARNGANNAYWLFTRQNRNNHQVLINGNINSVRNSNYNANRPLKVIVHGWNSNGNSAINPQVTSAFLDTQDCNVIVVDWRGVANGAYTSAVRGVPGVGQFLGNFLVWLINNAGGNWNNVHLVGFSLGAHIVGNAGRTAGRRPSRITGLDPAGPQWGGNSNALNRNDGQYVETIHTDGGLLGIFDRIADSDFYPNGGRNPQPDSPNTADLGASPIDPMDTEHTPSILEFDLSRMKCVKASGKDEVYVEILQVEGLKVVKPLDNLFNKVLSETITPDTWKNAIVSTPLLKNYRPINLLSQIYKLFARVEQAGFQTDYSTTDPLLTVKELMERCMLAAVTAISAGSAIPVIPGDNSHYVEGESRYIWMPDGEGIPHLVDLHEPAQEDIIQGRNGANNAYWLFTRQNRNNHQVLINGNINSVRNSNYNANRPLKVIVHGWNSNGNSAINPQVTSAFLDTQDCNVIVVDWRGVANGAYTSAVRGVPGVGQFLGNFLVWLINNAGGNWNNVHLVGFSLGAHIVGNAGRTAGRRPSRITGLDPAGPQWGGNSNALNRNDGQYVETIHTDGGLLGIFDRIADSDFYPNGGRNPQPGATLRMGNGIVNKRGSGIFALTTGRSFPF</sequence>
<feature type="domain" description="Lipase" evidence="7">
    <location>
        <begin position="66"/>
        <end position="265"/>
    </location>
</feature>
<dbReference type="EMBL" id="CADEBC010000503">
    <property type="protein sequence ID" value="CAB3239797.1"/>
    <property type="molecule type" value="Genomic_DNA"/>
</dbReference>
<feature type="chain" id="PRO_5035880892" description="Lipase domain-containing protein" evidence="6">
    <location>
        <begin position="19"/>
        <end position="676"/>
    </location>
</feature>
<dbReference type="PANTHER" id="PTHR11610">
    <property type="entry name" value="LIPASE"/>
    <property type="match status" value="1"/>
</dbReference>
<dbReference type="InterPro" id="IPR000734">
    <property type="entry name" value="TAG_lipase"/>
</dbReference>
<protein>
    <recommendedName>
        <fullName evidence="7">Lipase domain-containing protein</fullName>
    </recommendedName>
</protein>